<dbReference type="InterPro" id="IPR001304">
    <property type="entry name" value="C-type_lectin-like"/>
</dbReference>
<dbReference type="SUPFAM" id="SSF56436">
    <property type="entry name" value="C-type lectin-like"/>
    <property type="match status" value="1"/>
</dbReference>
<dbReference type="SUPFAM" id="SSF57501">
    <property type="entry name" value="Cystine-knot cytokines"/>
    <property type="match status" value="1"/>
</dbReference>
<dbReference type="InterPro" id="IPR002072">
    <property type="entry name" value="Nerve_growth_factor-rel"/>
</dbReference>
<dbReference type="AlphaFoldDB" id="A0A6P5ADR9"/>
<organism evidence="4 5">
    <name type="scientific">Branchiostoma belcheri</name>
    <name type="common">Amphioxus</name>
    <dbReference type="NCBI Taxonomy" id="7741"/>
    <lineage>
        <taxon>Eukaryota</taxon>
        <taxon>Metazoa</taxon>
        <taxon>Chordata</taxon>
        <taxon>Cephalochordata</taxon>
        <taxon>Leptocardii</taxon>
        <taxon>Amphioxiformes</taxon>
        <taxon>Branchiostomatidae</taxon>
        <taxon>Branchiostoma</taxon>
    </lineage>
</organism>
<feature type="signal peptide" evidence="2">
    <location>
        <begin position="1"/>
        <end position="24"/>
    </location>
</feature>
<dbReference type="Proteomes" id="UP000515135">
    <property type="component" value="Unplaced"/>
</dbReference>
<evidence type="ECO:0000313" key="5">
    <source>
        <dbReference type="RefSeq" id="XP_019641427.1"/>
    </source>
</evidence>
<name>A0A6P5ADR9_BRABE</name>
<dbReference type="InterPro" id="IPR016186">
    <property type="entry name" value="C-type_lectin-like/link_sf"/>
</dbReference>
<dbReference type="PANTHER" id="PTHR22801">
    <property type="entry name" value="LITHOSTATHINE"/>
    <property type="match status" value="1"/>
</dbReference>
<protein>
    <submittedName>
        <fullName evidence="5">Uncharacterized protein LOC109482965</fullName>
    </submittedName>
</protein>
<dbReference type="Gene3D" id="3.10.100.10">
    <property type="entry name" value="Mannose-Binding Protein A, subunit A"/>
    <property type="match status" value="1"/>
</dbReference>
<dbReference type="InterPro" id="IPR016187">
    <property type="entry name" value="CTDL_fold"/>
</dbReference>
<reference evidence="5" key="1">
    <citation type="submission" date="2025-08" db="UniProtKB">
        <authorList>
            <consortium name="RefSeq"/>
        </authorList>
    </citation>
    <scope>IDENTIFICATION</scope>
    <source>
        <tissue evidence="5">Gonad</tissue>
    </source>
</reference>
<evidence type="ECO:0000256" key="1">
    <source>
        <dbReference type="SAM" id="MobiDB-lite"/>
    </source>
</evidence>
<evidence type="ECO:0000256" key="2">
    <source>
        <dbReference type="SAM" id="SignalP"/>
    </source>
</evidence>
<proteinExistence type="predicted"/>
<feature type="domain" description="C-type lectin" evidence="3">
    <location>
        <begin position="35"/>
        <end position="158"/>
    </location>
</feature>
<dbReference type="KEGG" id="bbel:109482965"/>
<dbReference type="Pfam" id="PF00059">
    <property type="entry name" value="Lectin_C"/>
    <property type="match status" value="1"/>
</dbReference>
<evidence type="ECO:0000259" key="3">
    <source>
        <dbReference type="PROSITE" id="PS50041"/>
    </source>
</evidence>
<accession>A0A6P5ADR9</accession>
<dbReference type="CDD" id="cd00037">
    <property type="entry name" value="CLECT"/>
    <property type="match status" value="1"/>
</dbReference>
<gene>
    <name evidence="5" type="primary">LOC109482965</name>
</gene>
<dbReference type="GO" id="GO:0005102">
    <property type="term" value="F:signaling receptor binding"/>
    <property type="evidence" value="ECO:0007669"/>
    <property type="project" value="InterPro"/>
</dbReference>
<dbReference type="PROSITE" id="PS50270">
    <property type="entry name" value="NGF_2"/>
    <property type="match status" value="1"/>
</dbReference>
<sequence length="352" mass="39967">MDLPAVRTALLLSFYFCVGTQVQGQSECPAGYRQFRRHCYMFSDFPVNNMKAEAICARDGGKLAEVSGPVYQFLAQETNRFRTPHWVGVPRRKVKAKPGYDVWPRNPNDSPGNENKHLRHNLKNGRRKVRDCILMYQYFDSYTWRPFACSTKAGYICQLDPAALSEGPKVPIGTEPLPQGVFSWCQQEENRNSLSCILERDYPDRLKEYTSSFSAFLPATDQDVNIVYFGKEVESQQPAISGSPGRLLHINPCQEVEKFTTYVKAENREGKLVELMQGVTRDGTARYQKFHEVTCRQSEPVYSGCSGTCTEGEKLHRAMVLLDGSPPKPIWDWIKVKSSCSCRVTNYILPSS</sequence>
<feature type="region of interest" description="Disordered" evidence="1">
    <location>
        <begin position="98"/>
        <end position="119"/>
    </location>
</feature>
<keyword evidence="4" id="KW-1185">Reference proteome</keyword>
<dbReference type="InterPro" id="IPR050801">
    <property type="entry name" value="Ca-Dep_Lectins_ImmuneDev"/>
</dbReference>
<dbReference type="Gene3D" id="2.10.90.10">
    <property type="entry name" value="Cystine-knot cytokines"/>
    <property type="match status" value="1"/>
</dbReference>
<keyword evidence="2" id="KW-0732">Signal</keyword>
<dbReference type="RefSeq" id="XP_019641427.1">
    <property type="nucleotide sequence ID" value="XM_019785868.1"/>
</dbReference>
<dbReference type="InterPro" id="IPR029034">
    <property type="entry name" value="Cystine-knot_cytokine"/>
</dbReference>
<dbReference type="SMART" id="SM00034">
    <property type="entry name" value="CLECT"/>
    <property type="match status" value="1"/>
</dbReference>
<dbReference type="OrthoDB" id="9985550at2759"/>
<feature type="chain" id="PRO_5028474402" evidence="2">
    <location>
        <begin position="25"/>
        <end position="352"/>
    </location>
</feature>
<dbReference type="GeneID" id="109482965"/>
<evidence type="ECO:0000313" key="4">
    <source>
        <dbReference type="Proteomes" id="UP000515135"/>
    </source>
</evidence>
<dbReference type="Pfam" id="PF00243">
    <property type="entry name" value="NGF"/>
    <property type="match status" value="1"/>
</dbReference>
<dbReference type="PANTHER" id="PTHR22801:SF63">
    <property type="entry name" value="C-TYPE LECTIN DOMAIN-CONTAINING PROTEIN"/>
    <property type="match status" value="1"/>
</dbReference>
<dbReference type="PROSITE" id="PS50041">
    <property type="entry name" value="C_TYPE_LECTIN_2"/>
    <property type="match status" value="1"/>
</dbReference>